<reference evidence="4" key="1">
    <citation type="submission" date="2006-10" db="EMBL/GenBank/DDBJ databases">
        <title>Complete sequence of Solibacter usitatus Ellin6076.</title>
        <authorList>
            <consortium name="US DOE Joint Genome Institute"/>
            <person name="Copeland A."/>
            <person name="Lucas S."/>
            <person name="Lapidus A."/>
            <person name="Barry K."/>
            <person name="Detter J.C."/>
            <person name="Glavina del Rio T."/>
            <person name="Hammon N."/>
            <person name="Israni S."/>
            <person name="Dalin E."/>
            <person name="Tice H."/>
            <person name="Pitluck S."/>
            <person name="Thompson L.S."/>
            <person name="Brettin T."/>
            <person name="Bruce D."/>
            <person name="Han C."/>
            <person name="Tapia R."/>
            <person name="Gilna P."/>
            <person name="Schmutz J."/>
            <person name="Larimer F."/>
            <person name="Land M."/>
            <person name="Hauser L."/>
            <person name="Kyrpides N."/>
            <person name="Mikhailova N."/>
            <person name="Janssen P.H."/>
            <person name="Kuske C.R."/>
            <person name="Richardson P."/>
        </authorList>
    </citation>
    <scope>NUCLEOTIDE SEQUENCE</scope>
    <source>
        <strain evidence="4">Ellin6076</strain>
    </source>
</reference>
<evidence type="ECO:0000313" key="4">
    <source>
        <dbReference type="EMBL" id="ABJ85396.1"/>
    </source>
</evidence>
<accession>Q01Y69</accession>
<feature type="chain" id="PRO_5004163444" description="Outer membrane cytochrome MtrC/MtrF-like domain-containing protein" evidence="2">
    <location>
        <begin position="27"/>
        <end position="680"/>
    </location>
</feature>
<dbReference type="eggNOG" id="COG3303">
    <property type="taxonomic scope" value="Bacteria"/>
</dbReference>
<dbReference type="InterPro" id="IPR051829">
    <property type="entry name" value="Multiheme_Cytochr_ET"/>
</dbReference>
<evidence type="ECO:0000256" key="2">
    <source>
        <dbReference type="SAM" id="SignalP"/>
    </source>
</evidence>
<dbReference type="HOGENOM" id="CLU_011293_1_0_0"/>
<dbReference type="Pfam" id="PF22113">
    <property type="entry name" value="Mtrc-MtrF_II-IV_dom"/>
    <property type="match status" value="2"/>
</dbReference>
<dbReference type="GO" id="GO:0016491">
    <property type="term" value="F:oxidoreductase activity"/>
    <property type="evidence" value="ECO:0007669"/>
    <property type="project" value="TreeGrafter"/>
</dbReference>
<feature type="domain" description="Outer membrane cytochrome MtrC/MtrF-like" evidence="3">
    <location>
        <begin position="206"/>
        <end position="356"/>
    </location>
</feature>
<dbReference type="OrthoDB" id="9814800at2"/>
<dbReference type="AlphaFoldDB" id="Q01Y69"/>
<gene>
    <name evidence="4" type="ordered locus">Acid_4435</name>
</gene>
<dbReference type="EMBL" id="CP000473">
    <property type="protein sequence ID" value="ABJ85396.1"/>
    <property type="molecule type" value="Genomic_DNA"/>
</dbReference>
<proteinExistence type="predicted"/>
<dbReference type="InterPro" id="IPR054337">
    <property type="entry name" value="Mtrc-MtrF-like_dom_II/IV"/>
</dbReference>
<feature type="signal peptide" evidence="2">
    <location>
        <begin position="1"/>
        <end position="26"/>
    </location>
</feature>
<feature type="domain" description="Outer membrane cytochrome MtrC/MtrF-like" evidence="3">
    <location>
        <begin position="506"/>
        <end position="678"/>
    </location>
</feature>
<protein>
    <recommendedName>
        <fullName evidence="3">Outer membrane cytochrome MtrC/MtrF-like domain-containing protein</fullName>
    </recommendedName>
</protein>
<dbReference type="STRING" id="234267.Acid_4435"/>
<dbReference type="InParanoid" id="Q01Y69"/>
<name>Q01Y69_SOLUE</name>
<organism evidence="4">
    <name type="scientific">Solibacter usitatus (strain Ellin6076)</name>
    <dbReference type="NCBI Taxonomy" id="234267"/>
    <lineage>
        <taxon>Bacteria</taxon>
        <taxon>Pseudomonadati</taxon>
        <taxon>Acidobacteriota</taxon>
        <taxon>Terriglobia</taxon>
        <taxon>Bryobacterales</taxon>
        <taxon>Solibacteraceae</taxon>
        <taxon>Candidatus Solibacter</taxon>
    </lineage>
</organism>
<evidence type="ECO:0000259" key="3">
    <source>
        <dbReference type="Pfam" id="PF22113"/>
    </source>
</evidence>
<dbReference type="NCBIfam" id="TIGR03507">
    <property type="entry name" value="decahem_SO1788"/>
    <property type="match status" value="1"/>
</dbReference>
<evidence type="ECO:0000256" key="1">
    <source>
        <dbReference type="ARBA" id="ARBA00022729"/>
    </source>
</evidence>
<dbReference type="PANTHER" id="PTHR35038">
    <property type="entry name" value="DISSIMILATORY SULFITE REDUCTASE SIRA"/>
    <property type="match status" value="1"/>
</dbReference>
<sequence length="680" mass="72377" precursor="true">MSSRRLSFVALIALLAVLLMPLAAQKAPNAGYTRHEKMAYVDQATANFVRPGVVVKIQSAAIAKDGTITARYTITDPKGVPLDKDGIVTPGTAPASLICAYIPKGQTQFVSYTTTVLKPSIPGNTNPAQTQAANDSGGVVTTNALGDYTYTFKTKAPANFDATVTHAIGISVRRDLSEFIQQDEWAQIGNDVFNFVPDGSPVKVTRNVVPTAVCNGCHDPLIGHGGSRIAVELCVLCHTPQTINPDTMESQDMPVLIHKIHMGKNLPSVKSGGKYRIWHRGAWSDFSDVGFPSGVDELKTCTVCHQKAPQAGQFATVPTRAACGACHDNVNFATGANHVNLPQVNDNQCVQCHQPKGAEFDASITGAHVVSTRSTQLGGLNFAITKVDAKAGQKPTVTFTVTDTAGNALDITKLDFLNLIIAGPTTDYNGYVSEDVRKAPIAGGQFVYTFTAALPGTAKGSYAVGIEGYRNTTINPNTVNSAVVRDVGFNKVFYFSVDGSKVAARRQVVSQALCASCHDKLMLHGGIRQNVEYCIVCHNPTVDDSGMRKTGDIPESINFKTLIHKIHTGSDLTTDFTVMGHGNSVNNYNDVGYVGDRRDCTKCHLAGTYDLPLADGLINQPTPRDWLKVQGPATAACLSCHTTKAAASHAQTMTSSTLGEACDACHGPNAEASVDKVHAR</sequence>
<dbReference type="PANTHER" id="PTHR35038:SF6">
    <property type="entry name" value="SURFACE LOCALIZED DECAHEME CYTOCHROME C LIPOPROTEIN"/>
    <property type="match status" value="1"/>
</dbReference>
<dbReference type="InterPro" id="IPR020014">
    <property type="entry name" value="Decahaem_cyt-c_OmcA/MtrC"/>
</dbReference>
<dbReference type="Gene3D" id="1.10.720.180">
    <property type="match status" value="1"/>
</dbReference>
<dbReference type="KEGG" id="sus:Acid_4435"/>
<dbReference type="SUPFAM" id="SSF48695">
    <property type="entry name" value="Multiheme cytochromes"/>
    <property type="match status" value="1"/>
</dbReference>
<dbReference type="InterPro" id="IPR036280">
    <property type="entry name" value="Multihaem_cyt_sf"/>
</dbReference>
<dbReference type="CDD" id="cd08168">
    <property type="entry name" value="Cytochrom_C3"/>
    <property type="match status" value="1"/>
</dbReference>
<keyword evidence="1 2" id="KW-0732">Signal</keyword>